<dbReference type="Gene3D" id="3.80.10.10">
    <property type="entry name" value="Ribonuclease Inhibitor"/>
    <property type="match status" value="1"/>
</dbReference>
<evidence type="ECO:0000313" key="1">
    <source>
        <dbReference type="EMBL" id="KAG7173368.1"/>
    </source>
</evidence>
<comment type="caution">
    <text evidence="1">The sequence shown here is derived from an EMBL/GenBank/DDBJ whole genome shotgun (WGS) entry which is preliminary data.</text>
</comment>
<evidence type="ECO:0000313" key="2">
    <source>
        <dbReference type="Proteomes" id="UP000747542"/>
    </source>
</evidence>
<dbReference type="InterPro" id="IPR001611">
    <property type="entry name" value="Leu-rich_rpt"/>
</dbReference>
<dbReference type="SUPFAM" id="SSF52047">
    <property type="entry name" value="RNI-like"/>
    <property type="match status" value="1"/>
</dbReference>
<dbReference type="PANTHER" id="PTHR24112:SF66">
    <property type="entry name" value="LEUCINE-RICH REPEAT, ISOFORM F"/>
    <property type="match status" value="1"/>
</dbReference>
<dbReference type="GO" id="GO:0016477">
    <property type="term" value="P:cell migration"/>
    <property type="evidence" value="ECO:0007669"/>
    <property type="project" value="TreeGrafter"/>
</dbReference>
<dbReference type="InterPro" id="IPR032675">
    <property type="entry name" value="LRR_dom_sf"/>
</dbReference>
<dbReference type="EMBL" id="JAHLQT010009960">
    <property type="protein sequence ID" value="KAG7173368.1"/>
    <property type="molecule type" value="Genomic_DNA"/>
</dbReference>
<accession>A0A8J5N4M0</accession>
<organism evidence="1 2">
    <name type="scientific">Homarus americanus</name>
    <name type="common">American lobster</name>
    <dbReference type="NCBI Taxonomy" id="6706"/>
    <lineage>
        <taxon>Eukaryota</taxon>
        <taxon>Metazoa</taxon>
        <taxon>Ecdysozoa</taxon>
        <taxon>Arthropoda</taxon>
        <taxon>Crustacea</taxon>
        <taxon>Multicrustacea</taxon>
        <taxon>Malacostraca</taxon>
        <taxon>Eumalacostraca</taxon>
        <taxon>Eucarida</taxon>
        <taxon>Decapoda</taxon>
        <taxon>Pleocyemata</taxon>
        <taxon>Astacidea</taxon>
        <taxon>Nephropoidea</taxon>
        <taxon>Nephropidae</taxon>
        <taxon>Homarus</taxon>
    </lineage>
</organism>
<name>A0A8J5N4M0_HOMAM</name>
<reference evidence="1" key="1">
    <citation type="journal article" date="2021" name="Sci. Adv.">
        <title>The American lobster genome reveals insights on longevity, neural, and immune adaptations.</title>
        <authorList>
            <person name="Polinski J.M."/>
            <person name="Zimin A.V."/>
            <person name="Clark K.F."/>
            <person name="Kohn A.B."/>
            <person name="Sadowski N."/>
            <person name="Timp W."/>
            <person name="Ptitsyn A."/>
            <person name="Khanna P."/>
            <person name="Romanova D.Y."/>
            <person name="Williams P."/>
            <person name="Greenwood S.J."/>
            <person name="Moroz L.L."/>
            <person name="Walt D.R."/>
            <person name="Bodnar A.G."/>
        </authorList>
    </citation>
    <scope>NUCLEOTIDE SEQUENCE</scope>
    <source>
        <strain evidence="1">GMGI-L3</strain>
    </source>
</reference>
<proteinExistence type="predicted"/>
<gene>
    <name evidence="1" type="primary">Carmil1-L2</name>
    <name evidence="1" type="ORF">Hamer_G018650</name>
</gene>
<protein>
    <submittedName>
        <fullName evidence="1">F-actin-uncapping protein LRRC16A-like 2</fullName>
    </submittedName>
</protein>
<dbReference type="GO" id="GO:0030027">
    <property type="term" value="C:lamellipodium"/>
    <property type="evidence" value="ECO:0007669"/>
    <property type="project" value="TreeGrafter"/>
</dbReference>
<dbReference type="Proteomes" id="UP000747542">
    <property type="component" value="Unassembled WGS sequence"/>
</dbReference>
<sequence>MGLCLTVCDRVYTYYTTHEENSSHEVDTMVLMDIQPLKRMQQLEELERATLGGTRDMGPCGGFSTQYMCMCDYHALPYREEVAWDVDTIYLSHDTRELYLHDFDYLEQKDLIPIISALEYNTWFRKLRASHSKLSHEAIERILHVVSKEFANKLSLALLSNSNIPLQKLDLSHNPLEDKGLTNLCGLVAKLSPVAGGLLLPLLIAVIIPLQYHYTRTLCCCMAA</sequence>
<dbReference type="AlphaFoldDB" id="A0A8J5N4M0"/>
<dbReference type="GO" id="GO:0005886">
    <property type="term" value="C:plasma membrane"/>
    <property type="evidence" value="ECO:0007669"/>
    <property type="project" value="TreeGrafter"/>
</dbReference>
<keyword evidence="2" id="KW-1185">Reference proteome</keyword>
<dbReference type="PROSITE" id="PS51450">
    <property type="entry name" value="LRR"/>
    <property type="match status" value="1"/>
</dbReference>
<dbReference type="PANTHER" id="PTHR24112">
    <property type="entry name" value="LEUCINE-RICH REPEAT, ISOFORM F-RELATED"/>
    <property type="match status" value="1"/>
</dbReference>
<dbReference type="InterPro" id="IPR051279">
    <property type="entry name" value="PP1-Reg/Actin-Interact_Protein"/>
</dbReference>
<dbReference type="GO" id="GO:0034315">
    <property type="term" value="P:regulation of Arp2/3 complex-mediated actin nucleation"/>
    <property type="evidence" value="ECO:0007669"/>
    <property type="project" value="TreeGrafter"/>
</dbReference>